<dbReference type="Proteomes" id="UP000284684">
    <property type="component" value="Unassembled WGS sequence"/>
</dbReference>
<name>A0A423GIS8_9PSED</name>
<sequence length="130" mass="13850">MKKAIVVFVMASALGSFGYAYAEGPDPVAMKGMYDGSRNSSGLISYCVDKGFLKSDSIENAKKMVAYVSGVPVEIDKRDGDKSEANGRKGQVRVGEGQYKDLQTTAPQGVEAWCEQADEGLRKGLSSVGL</sequence>
<dbReference type="EMBL" id="MOBI01000041">
    <property type="protein sequence ID" value="ROM89574.1"/>
    <property type="molecule type" value="Genomic_DNA"/>
</dbReference>
<evidence type="ECO:0000313" key="3">
    <source>
        <dbReference type="Proteomes" id="UP000284684"/>
    </source>
</evidence>
<evidence type="ECO:0000256" key="1">
    <source>
        <dbReference type="SAM" id="SignalP"/>
    </source>
</evidence>
<gene>
    <name evidence="2" type="ORF">BK658_27970</name>
</gene>
<proteinExistence type="predicted"/>
<feature type="chain" id="PRO_5019439550" evidence="1">
    <location>
        <begin position="23"/>
        <end position="130"/>
    </location>
</feature>
<evidence type="ECO:0000313" key="2">
    <source>
        <dbReference type="EMBL" id="ROM89574.1"/>
    </source>
</evidence>
<reference evidence="2 3" key="1">
    <citation type="submission" date="2016-10" db="EMBL/GenBank/DDBJ databases">
        <title>Comparative genome analysis of multiple Pseudomonas spp. focuses on biocontrol and plant growth promoting traits.</title>
        <authorList>
            <person name="Tao X.-Y."/>
            <person name="Taylor C.G."/>
        </authorList>
    </citation>
    <scope>NUCLEOTIDE SEQUENCE [LARGE SCALE GENOMIC DNA]</scope>
    <source>
        <strain evidence="2 3">37D10</strain>
    </source>
</reference>
<dbReference type="AlphaFoldDB" id="A0A423GIS8"/>
<protein>
    <submittedName>
        <fullName evidence="2">Uncharacterized protein</fullName>
    </submittedName>
</protein>
<feature type="signal peptide" evidence="1">
    <location>
        <begin position="1"/>
        <end position="22"/>
    </location>
</feature>
<comment type="caution">
    <text evidence="2">The sequence shown here is derived from an EMBL/GenBank/DDBJ whole genome shotgun (WGS) entry which is preliminary data.</text>
</comment>
<dbReference type="RefSeq" id="WP_123585303.1">
    <property type="nucleotide sequence ID" value="NZ_MOBI01000041.1"/>
</dbReference>
<keyword evidence="1" id="KW-0732">Signal</keyword>
<accession>A0A423GIS8</accession>
<organism evidence="2 3">
    <name type="scientific">Pseudomonas brassicacearum</name>
    <dbReference type="NCBI Taxonomy" id="930166"/>
    <lineage>
        <taxon>Bacteria</taxon>
        <taxon>Pseudomonadati</taxon>
        <taxon>Pseudomonadota</taxon>
        <taxon>Gammaproteobacteria</taxon>
        <taxon>Pseudomonadales</taxon>
        <taxon>Pseudomonadaceae</taxon>
        <taxon>Pseudomonas</taxon>
    </lineage>
</organism>